<keyword evidence="3" id="KW-1185">Reference proteome</keyword>
<gene>
    <name evidence="2" type="ORF">ACFFP0_16150</name>
</gene>
<dbReference type="Proteomes" id="UP001589692">
    <property type="component" value="Unassembled WGS sequence"/>
</dbReference>
<dbReference type="NCBIfam" id="NF041110">
    <property type="entry name" value="HPE1_fam_CxxC"/>
    <property type="match status" value="1"/>
</dbReference>
<dbReference type="RefSeq" id="WP_377262624.1">
    <property type="nucleotide sequence ID" value="NZ_JBHMAA010000017.1"/>
</dbReference>
<comment type="caution">
    <text evidence="2">The sequence shown here is derived from an EMBL/GenBank/DDBJ whole genome shotgun (WGS) entry which is preliminary data.</text>
</comment>
<name>A0ABV6AIF2_9HYPH</name>
<evidence type="ECO:0000313" key="2">
    <source>
        <dbReference type="EMBL" id="MFB9950391.1"/>
    </source>
</evidence>
<feature type="chain" id="PRO_5045533593" evidence="1">
    <location>
        <begin position="19"/>
        <end position="171"/>
    </location>
</feature>
<keyword evidence="1" id="KW-0732">Signal</keyword>
<protein>
    <submittedName>
        <fullName evidence="2">Plant virulence effector HPE1-like domain-containing protein</fullName>
    </submittedName>
</protein>
<reference evidence="2 3" key="1">
    <citation type="submission" date="2024-09" db="EMBL/GenBank/DDBJ databases">
        <authorList>
            <person name="Sun Q."/>
            <person name="Mori K."/>
        </authorList>
    </citation>
    <scope>NUCLEOTIDE SEQUENCE [LARGE SCALE GENOMIC DNA]</scope>
    <source>
        <strain evidence="2 3">TBRC 4938</strain>
    </source>
</reference>
<accession>A0ABV6AIF2</accession>
<proteinExistence type="predicted"/>
<organism evidence="2 3">
    <name type="scientific">Rhizobium puerariae</name>
    <dbReference type="NCBI Taxonomy" id="1585791"/>
    <lineage>
        <taxon>Bacteria</taxon>
        <taxon>Pseudomonadati</taxon>
        <taxon>Pseudomonadota</taxon>
        <taxon>Alphaproteobacteria</taxon>
        <taxon>Hyphomicrobiales</taxon>
        <taxon>Rhizobiaceae</taxon>
        <taxon>Rhizobium/Agrobacterium group</taxon>
        <taxon>Rhizobium</taxon>
    </lineage>
</organism>
<evidence type="ECO:0000256" key="1">
    <source>
        <dbReference type="SAM" id="SignalP"/>
    </source>
</evidence>
<evidence type="ECO:0000313" key="3">
    <source>
        <dbReference type="Proteomes" id="UP001589692"/>
    </source>
</evidence>
<dbReference type="EMBL" id="JBHMAA010000017">
    <property type="protein sequence ID" value="MFB9950391.1"/>
    <property type="molecule type" value="Genomic_DNA"/>
</dbReference>
<sequence>MRLVLTTVLVFASGAAFASSITAINGSHAAGTSIVEKRCEGCPAAKPKVNQATYKVPELASGKQKVEIVDINGEKKLARTEAWFGGSPVIHISKVPEWMAPDSAIADLHPAADGSTETGIATIGDSRDGVDLDATTSAVDPLKEKAESTEISAAPSPAATGQFELRLTFAE</sequence>
<feature type="signal peptide" evidence="1">
    <location>
        <begin position="1"/>
        <end position="18"/>
    </location>
</feature>
<dbReference type="InterPro" id="IPR049748">
    <property type="entry name" value="HPE1-like_N_CxxC"/>
</dbReference>